<reference evidence="1 2" key="1">
    <citation type="submission" date="2023-01" db="EMBL/GenBank/DDBJ databases">
        <authorList>
            <person name="Whitehead M."/>
        </authorList>
    </citation>
    <scope>NUCLEOTIDE SEQUENCE [LARGE SCALE GENOMIC DNA]</scope>
</reference>
<protein>
    <submittedName>
        <fullName evidence="1">Uncharacterized protein</fullName>
    </submittedName>
</protein>
<sequence length="85" mass="9757">MIKIEHDTYRRPRRYVLFYLFDSQTKNVVSDIDMVISPITTTTLRPGASHPFIKGSFRVISGPEAKDMCKALMVCQDRYQVASTN</sequence>
<organism evidence="1 2">
    <name type="scientific">Macrosiphum euphorbiae</name>
    <name type="common">potato aphid</name>
    <dbReference type="NCBI Taxonomy" id="13131"/>
    <lineage>
        <taxon>Eukaryota</taxon>
        <taxon>Metazoa</taxon>
        <taxon>Ecdysozoa</taxon>
        <taxon>Arthropoda</taxon>
        <taxon>Hexapoda</taxon>
        <taxon>Insecta</taxon>
        <taxon>Pterygota</taxon>
        <taxon>Neoptera</taxon>
        <taxon>Paraneoptera</taxon>
        <taxon>Hemiptera</taxon>
        <taxon>Sternorrhyncha</taxon>
        <taxon>Aphidomorpha</taxon>
        <taxon>Aphidoidea</taxon>
        <taxon>Aphididae</taxon>
        <taxon>Macrosiphini</taxon>
        <taxon>Macrosiphum</taxon>
    </lineage>
</organism>
<comment type="caution">
    <text evidence="1">The sequence shown here is derived from an EMBL/GenBank/DDBJ whole genome shotgun (WGS) entry which is preliminary data.</text>
</comment>
<keyword evidence="2" id="KW-1185">Reference proteome</keyword>
<dbReference type="EMBL" id="CARXXK010000002">
    <property type="protein sequence ID" value="CAI6359199.1"/>
    <property type="molecule type" value="Genomic_DNA"/>
</dbReference>
<accession>A0AAV0WUC1</accession>
<name>A0AAV0WUC1_9HEMI</name>
<dbReference type="AlphaFoldDB" id="A0AAV0WUC1"/>
<proteinExistence type="predicted"/>
<dbReference type="Proteomes" id="UP001160148">
    <property type="component" value="Unassembled WGS sequence"/>
</dbReference>
<gene>
    <name evidence="1" type="ORF">MEUPH1_LOCUS14633</name>
</gene>
<evidence type="ECO:0000313" key="1">
    <source>
        <dbReference type="EMBL" id="CAI6359199.1"/>
    </source>
</evidence>
<evidence type="ECO:0000313" key="2">
    <source>
        <dbReference type="Proteomes" id="UP001160148"/>
    </source>
</evidence>